<dbReference type="PROSITE" id="PS51371">
    <property type="entry name" value="CBS"/>
    <property type="match status" value="1"/>
</dbReference>
<feature type="compositionally biased region" description="Pro residues" evidence="4">
    <location>
        <begin position="1"/>
        <end position="12"/>
    </location>
</feature>
<evidence type="ECO:0000256" key="2">
    <source>
        <dbReference type="ARBA" id="ARBA00023122"/>
    </source>
</evidence>
<keyword evidence="2 3" id="KW-0129">CBS domain</keyword>
<dbReference type="SMART" id="SM00116">
    <property type="entry name" value="CBS"/>
    <property type="match status" value="2"/>
</dbReference>
<proteinExistence type="predicted"/>
<dbReference type="Pfam" id="PF00571">
    <property type="entry name" value="CBS"/>
    <property type="match status" value="2"/>
</dbReference>
<dbReference type="PANTHER" id="PTHR13780:SF36">
    <property type="entry name" value="CBS DOMAIN-CONTAINING PROTEIN"/>
    <property type="match status" value="1"/>
</dbReference>
<accession>A0A1C1C6D0</accession>
<reference evidence="7" key="1">
    <citation type="submission" date="2015-07" db="EMBL/GenBank/DDBJ databases">
        <authorList>
            <person name="Teixeira M.M."/>
            <person name="Souza R.C."/>
            <person name="Almeida L.G."/>
            <person name="Vicente V.A."/>
            <person name="de Hoog S."/>
            <person name="Bocca A.L."/>
            <person name="de Almeida S.R."/>
            <person name="Vasconcelos A.T."/>
            <person name="Felipe M.S."/>
        </authorList>
    </citation>
    <scope>NUCLEOTIDE SEQUENCE [LARGE SCALE GENOMIC DNA]</scope>
    <source>
        <strain evidence="7">KSF</strain>
    </source>
</reference>
<dbReference type="Gene3D" id="3.10.580.10">
    <property type="entry name" value="CBS-domain"/>
    <property type="match status" value="2"/>
</dbReference>
<dbReference type="InterPro" id="IPR050511">
    <property type="entry name" value="AMPK_gamma/SDS23_families"/>
</dbReference>
<dbReference type="PANTHER" id="PTHR13780">
    <property type="entry name" value="AMP-ACTIVATED PROTEIN KINASE, GAMMA REGULATORY SUBUNIT"/>
    <property type="match status" value="1"/>
</dbReference>
<dbReference type="InterPro" id="IPR000644">
    <property type="entry name" value="CBS_dom"/>
</dbReference>
<dbReference type="OrthoDB" id="449052at2759"/>
<dbReference type="SUPFAM" id="SSF54631">
    <property type="entry name" value="CBS-domain pair"/>
    <property type="match status" value="2"/>
</dbReference>
<evidence type="ECO:0000256" key="4">
    <source>
        <dbReference type="SAM" id="MobiDB-lite"/>
    </source>
</evidence>
<feature type="compositionally biased region" description="Low complexity" evidence="4">
    <location>
        <begin position="428"/>
        <end position="442"/>
    </location>
</feature>
<comment type="caution">
    <text evidence="6">The sequence shown here is derived from an EMBL/GenBank/DDBJ whole genome shotgun (WGS) entry which is preliminary data.</text>
</comment>
<dbReference type="VEuPathDB" id="FungiDB:G647_02021"/>
<dbReference type="STRING" id="86049.A0A1C1C6D0"/>
<sequence length="570" mass="61451">MSTPGRDPPVNSPPSAAISSRSSMESPSTGSRTPSLRIPSMPSAAAQHRQSFHELRGHPPSPRSSRQPSLSHIAVQDLIDNPPMRNPDPRFAGRNWQEVKVKELVNPDDLRFVEIDTAVEAATNLLIESGAPVVLIREQAGSPVIGTFDHRDLNAYLLLVVGLLRPEDGEHAQEFLELAQRAREGKRVQLREIQDLSKKEPLTFLDENSDLIKAIETFGKGVHRVVVRNETTKEATGLLSQSRLIRFLWENGRSFPVLDQLYLQNLRDLKIGSNDVVAIKYATMVSPILPSILTDMLSTFSGDRPLFEALTLLLNEGVSSLPVIDHNYNVIGNISNVDVKLLTKSSSLPLLRNTCIHFITVILSTRGMYEGKDSFPVFHVTPLSTLAHTVAKLVATKSHRMWITEPISPSSSGPPTPSLHSATLVPTSSHSSSLSQASGAGHVLTPPVATTTPSSDPFSTSPGTVVDSSPKPPFIAPTGPSISASSLPGARISGRLVGVVSLTDILILFARAGGLVDVADPSEIRMRRRRSSSSSVRRSMDLGQRPSVSSGNSGLRPSGELSRKGSSAKG</sequence>
<evidence type="ECO:0000259" key="5">
    <source>
        <dbReference type="PROSITE" id="PS51371"/>
    </source>
</evidence>
<feature type="region of interest" description="Disordered" evidence="4">
    <location>
        <begin position="527"/>
        <end position="570"/>
    </location>
</feature>
<evidence type="ECO:0000256" key="3">
    <source>
        <dbReference type="PROSITE-ProRule" id="PRU00703"/>
    </source>
</evidence>
<feature type="compositionally biased region" description="Polar residues" evidence="4">
    <location>
        <begin position="546"/>
        <end position="555"/>
    </location>
</feature>
<dbReference type="GO" id="GO:0004865">
    <property type="term" value="F:protein serine/threonine phosphatase inhibitor activity"/>
    <property type="evidence" value="ECO:0007669"/>
    <property type="project" value="TreeGrafter"/>
</dbReference>
<feature type="region of interest" description="Disordered" evidence="4">
    <location>
        <begin position="1"/>
        <end position="70"/>
    </location>
</feature>
<dbReference type="EMBL" id="LGRB01000022">
    <property type="protein sequence ID" value="OCT44026.1"/>
    <property type="molecule type" value="Genomic_DNA"/>
</dbReference>
<feature type="compositionally biased region" description="Low complexity" evidence="4">
    <location>
        <begin position="13"/>
        <end position="31"/>
    </location>
</feature>
<keyword evidence="1" id="KW-0677">Repeat</keyword>
<dbReference type="Proteomes" id="UP000094526">
    <property type="component" value="Unassembled WGS sequence"/>
</dbReference>
<keyword evidence="7" id="KW-1185">Reference proteome</keyword>
<feature type="region of interest" description="Disordered" evidence="4">
    <location>
        <begin position="405"/>
        <end position="488"/>
    </location>
</feature>
<evidence type="ECO:0000313" key="6">
    <source>
        <dbReference type="EMBL" id="OCT44026.1"/>
    </source>
</evidence>
<feature type="compositionally biased region" description="Low complexity" evidence="4">
    <location>
        <begin position="450"/>
        <end position="462"/>
    </location>
</feature>
<protein>
    <submittedName>
        <fullName evidence="6">Protein sds23</fullName>
    </submittedName>
</protein>
<organism evidence="6 7">
    <name type="scientific">Cladophialophora carrionii</name>
    <dbReference type="NCBI Taxonomy" id="86049"/>
    <lineage>
        <taxon>Eukaryota</taxon>
        <taxon>Fungi</taxon>
        <taxon>Dikarya</taxon>
        <taxon>Ascomycota</taxon>
        <taxon>Pezizomycotina</taxon>
        <taxon>Eurotiomycetes</taxon>
        <taxon>Chaetothyriomycetidae</taxon>
        <taxon>Chaetothyriales</taxon>
        <taxon>Herpotrichiellaceae</taxon>
        <taxon>Cladophialophora</taxon>
    </lineage>
</organism>
<evidence type="ECO:0000313" key="7">
    <source>
        <dbReference type="Proteomes" id="UP000094526"/>
    </source>
</evidence>
<dbReference type="eggNOG" id="KOG1764">
    <property type="taxonomic scope" value="Eukaryota"/>
</dbReference>
<name>A0A1C1C6D0_9EURO</name>
<dbReference type="VEuPathDB" id="FungiDB:CLCR_00096"/>
<feature type="domain" description="CBS" evidence="5">
    <location>
        <begin position="292"/>
        <end position="350"/>
    </location>
</feature>
<dbReference type="AlphaFoldDB" id="A0A1C1C6D0"/>
<dbReference type="InterPro" id="IPR046342">
    <property type="entry name" value="CBS_dom_sf"/>
</dbReference>
<gene>
    <name evidence="6" type="primary">sds23</name>
    <name evidence="6" type="ORF">CLCR_00096</name>
</gene>
<evidence type="ECO:0000256" key="1">
    <source>
        <dbReference type="ARBA" id="ARBA00022737"/>
    </source>
</evidence>
<dbReference type="GO" id="GO:0042149">
    <property type="term" value="P:cellular response to glucose starvation"/>
    <property type="evidence" value="ECO:0007669"/>
    <property type="project" value="TreeGrafter"/>
</dbReference>